<organism evidence="1 2">
    <name type="scientific">Sulfurimonas crateris</name>
    <dbReference type="NCBI Taxonomy" id="2574727"/>
    <lineage>
        <taxon>Bacteria</taxon>
        <taxon>Pseudomonadati</taxon>
        <taxon>Campylobacterota</taxon>
        <taxon>Epsilonproteobacteria</taxon>
        <taxon>Campylobacterales</taxon>
        <taxon>Sulfurimonadaceae</taxon>
        <taxon>Sulfurimonas</taxon>
    </lineage>
</organism>
<keyword evidence="2" id="KW-1185">Reference proteome</keyword>
<dbReference type="AlphaFoldDB" id="A0A4U2Z610"/>
<dbReference type="RefSeq" id="WP_137014066.1">
    <property type="nucleotide sequence ID" value="NZ_SZPX01000006.1"/>
</dbReference>
<comment type="caution">
    <text evidence="1">The sequence shown here is derived from an EMBL/GenBank/DDBJ whole genome shotgun (WGS) entry which is preliminary data.</text>
</comment>
<evidence type="ECO:0000313" key="2">
    <source>
        <dbReference type="Proteomes" id="UP000309561"/>
    </source>
</evidence>
<evidence type="ECO:0000313" key="1">
    <source>
        <dbReference type="EMBL" id="TKI68880.1"/>
    </source>
</evidence>
<accession>A0A4U2Z610</accession>
<protein>
    <submittedName>
        <fullName evidence="1">Uncharacterized protein</fullName>
    </submittedName>
</protein>
<dbReference type="Proteomes" id="UP000309561">
    <property type="component" value="Unassembled WGS sequence"/>
</dbReference>
<gene>
    <name evidence="1" type="ORF">FCU45_07910</name>
</gene>
<name>A0A4U2Z610_9BACT</name>
<proteinExistence type="predicted"/>
<sequence length="68" mass="7720">MQTQNKFIDSNSIQNQNLSHVDNFRKYGAVTSLLNNSKKSLNNKNTQINAFALMSNKSLRNRYALTGL</sequence>
<reference evidence="1 2" key="1">
    <citation type="submission" date="2019-04" db="EMBL/GenBank/DDBJ databases">
        <title>Sulfurimonas crateris sp. nov. a facultative anaerobic sulfur-oxidizing chemolithautotrophic bacterium isolated from a terrestrial mud vulcano.</title>
        <authorList>
            <person name="Ratnikova N.M."/>
            <person name="Slobodkin A.I."/>
            <person name="Merkel A.Y."/>
            <person name="Novikov A."/>
            <person name="Bonch-Osmolovskaya E.A."/>
            <person name="Slobodkina G.B."/>
        </authorList>
    </citation>
    <scope>NUCLEOTIDE SEQUENCE [LARGE SCALE GENOMIC DNA]</scope>
    <source>
        <strain evidence="1 2">SN118</strain>
    </source>
</reference>
<dbReference type="EMBL" id="SZPX01000006">
    <property type="protein sequence ID" value="TKI68880.1"/>
    <property type="molecule type" value="Genomic_DNA"/>
</dbReference>